<evidence type="ECO:0000256" key="4">
    <source>
        <dbReference type="ARBA" id="ARBA00022734"/>
    </source>
</evidence>
<dbReference type="GeneTree" id="ENSGT00940000159468"/>
<accession>S4RV51</accession>
<organism evidence="11">
    <name type="scientific">Petromyzon marinus</name>
    <name type="common">Sea lamprey</name>
    <dbReference type="NCBI Taxonomy" id="7757"/>
    <lineage>
        <taxon>Eukaryota</taxon>
        <taxon>Metazoa</taxon>
        <taxon>Chordata</taxon>
        <taxon>Craniata</taxon>
        <taxon>Vertebrata</taxon>
        <taxon>Cyclostomata</taxon>
        <taxon>Hyperoartia</taxon>
        <taxon>Petromyzontiformes</taxon>
        <taxon>Petromyzontidae</taxon>
        <taxon>Petromyzon</taxon>
    </lineage>
</organism>
<dbReference type="SUPFAM" id="SSF56436">
    <property type="entry name" value="C-type lectin-like"/>
    <property type="match status" value="1"/>
</dbReference>
<feature type="signal peptide" evidence="9">
    <location>
        <begin position="1"/>
        <end position="27"/>
    </location>
</feature>
<keyword evidence="6" id="KW-0176">Collagen</keyword>
<dbReference type="PANTHER" id="PTHR22799:SF1">
    <property type="entry name" value="C-TYPE LECTIN DOMAIN FAMILY 11 MEMBER A"/>
    <property type="match status" value="1"/>
</dbReference>
<dbReference type="InterPro" id="IPR016187">
    <property type="entry name" value="CTDL_fold"/>
</dbReference>
<dbReference type="InterPro" id="IPR016186">
    <property type="entry name" value="C-type_lectin-like/link_sf"/>
</dbReference>
<keyword evidence="4" id="KW-0430">Lectin</keyword>
<dbReference type="AlphaFoldDB" id="S4RV51"/>
<evidence type="ECO:0000256" key="1">
    <source>
        <dbReference type="ARBA" id="ARBA00004613"/>
    </source>
</evidence>
<sequence length="277" mass="29449">ASLTSRAMAWRLLAPLLVLLSSTCCTATLNRPIMEACASHVILPGAKGEVGVQGDHGEPGRPGKLGPPGEKGLPGDKGCKGDQGRSGKIGPIGTKGERGSKGDNGPPGPKGQQGLPCNCSRMRVLIGEMDIVVARLREEVSFLKTAVAGVRETERKMYLLVREERAYSEAALHCRSRGGLLAMPRDETTNALLAAYVSHAGLARVFIGLHDGLREGAFTYEDGASLGPTAFTRWRPGEPNNAFGGEDCVEMESGGGWNDVSCTNTMYFVCEFTKEEL</sequence>
<dbReference type="PROSITE" id="PS50041">
    <property type="entry name" value="C_TYPE_LECTIN_2"/>
    <property type="match status" value="1"/>
</dbReference>
<evidence type="ECO:0000256" key="5">
    <source>
        <dbReference type="ARBA" id="ARBA00022837"/>
    </source>
</evidence>
<feature type="compositionally biased region" description="Low complexity" evidence="8">
    <location>
        <begin position="62"/>
        <end position="71"/>
    </location>
</feature>
<evidence type="ECO:0000256" key="7">
    <source>
        <dbReference type="ARBA" id="ARBA00023157"/>
    </source>
</evidence>
<proteinExistence type="predicted"/>
<feature type="compositionally biased region" description="Basic and acidic residues" evidence="8">
    <location>
        <begin position="73"/>
        <end position="85"/>
    </location>
</feature>
<dbReference type="HOGENOM" id="CLU_049894_3_2_1"/>
<keyword evidence="7" id="KW-1015">Disulfide bond</keyword>
<name>S4RV51_PETMA</name>
<dbReference type="Pfam" id="PF01391">
    <property type="entry name" value="Collagen"/>
    <property type="match status" value="1"/>
</dbReference>
<evidence type="ECO:0000259" key="10">
    <source>
        <dbReference type="PROSITE" id="PS50041"/>
    </source>
</evidence>
<evidence type="ECO:0000256" key="6">
    <source>
        <dbReference type="ARBA" id="ARBA00023119"/>
    </source>
</evidence>
<dbReference type="InterPro" id="IPR008160">
    <property type="entry name" value="Collagen"/>
</dbReference>
<comment type="subcellular location">
    <subcellularLocation>
        <location evidence="1">Secreted</location>
    </subcellularLocation>
</comment>
<protein>
    <submittedName>
        <fullName evidence="11">Collectin sub-family member 11</fullName>
    </submittedName>
</protein>
<evidence type="ECO:0000256" key="2">
    <source>
        <dbReference type="ARBA" id="ARBA00022525"/>
    </source>
</evidence>
<feature type="chain" id="PRO_5004532624" evidence="9">
    <location>
        <begin position="28"/>
        <end position="277"/>
    </location>
</feature>
<feature type="domain" description="C-type lectin" evidence="10">
    <location>
        <begin position="153"/>
        <end position="271"/>
    </location>
</feature>
<keyword evidence="3 9" id="KW-0732">Signal</keyword>
<dbReference type="GO" id="GO:0005615">
    <property type="term" value="C:extracellular space"/>
    <property type="evidence" value="ECO:0007669"/>
    <property type="project" value="TreeGrafter"/>
</dbReference>
<keyword evidence="2" id="KW-0964">Secreted</keyword>
<dbReference type="GO" id="GO:0005581">
    <property type="term" value="C:collagen trimer"/>
    <property type="evidence" value="ECO:0007669"/>
    <property type="project" value="UniProtKB-KW"/>
</dbReference>
<evidence type="ECO:0000256" key="9">
    <source>
        <dbReference type="SAM" id="SignalP"/>
    </source>
</evidence>
<evidence type="ECO:0000256" key="3">
    <source>
        <dbReference type="ARBA" id="ARBA00022729"/>
    </source>
</evidence>
<dbReference type="GO" id="GO:0008083">
    <property type="term" value="F:growth factor activity"/>
    <property type="evidence" value="ECO:0007669"/>
    <property type="project" value="TreeGrafter"/>
</dbReference>
<dbReference type="Pfam" id="PF00059">
    <property type="entry name" value="Lectin_C"/>
    <property type="match status" value="1"/>
</dbReference>
<dbReference type="Gene3D" id="3.10.100.10">
    <property type="entry name" value="Mannose-Binding Protein A, subunit A"/>
    <property type="match status" value="1"/>
</dbReference>
<evidence type="ECO:0000313" key="11">
    <source>
        <dbReference type="Ensembl" id="ENSPMAP00000009091.1"/>
    </source>
</evidence>
<reference evidence="11" key="2">
    <citation type="submission" date="2025-09" db="UniProtKB">
        <authorList>
            <consortium name="Ensembl"/>
        </authorList>
    </citation>
    <scope>IDENTIFICATION</scope>
</reference>
<evidence type="ECO:0000256" key="8">
    <source>
        <dbReference type="SAM" id="MobiDB-lite"/>
    </source>
</evidence>
<dbReference type="InterPro" id="IPR001304">
    <property type="entry name" value="C-type_lectin-like"/>
</dbReference>
<feature type="region of interest" description="Disordered" evidence="8">
    <location>
        <begin position="49"/>
        <end position="116"/>
    </location>
</feature>
<dbReference type="GO" id="GO:0030246">
    <property type="term" value="F:carbohydrate binding"/>
    <property type="evidence" value="ECO:0007669"/>
    <property type="project" value="UniProtKB-KW"/>
</dbReference>
<reference evidence="11" key="1">
    <citation type="submission" date="2025-08" db="UniProtKB">
        <authorList>
            <consortium name="Ensembl"/>
        </authorList>
    </citation>
    <scope>IDENTIFICATION</scope>
</reference>
<dbReference type="OMA" id="ITMYFLC"/>
<dbReference type="InterPro" id="IPR051663">
    <property type="entry name" value="CLec_Tetranectin-domain"/>
</dbReference>
<dbReference type="SMART" id="SM00034">
    <property type="entry name" value="CLECT"/>
    <property type="match status" value="1"/>
</dbReference>
<dbReference type="GO" id="GO:0001503">
    <property type="term" value="P:ossification"/>
    <property type="evidence" value="ECO:0007669"/>
    <property type="project" value="TreeGrafter"/>
</dbReference>
<dbReference type="PANTHER" id="PTHR22799">
    <property type="entry name" value="TETRANECTIN-RELATED"/>
    <property type="match status" value="1"/>
</dbReference>
<keyword evidence="5" id="KW-0106">Calcium</keyword>
<dbReference type="PROSITE" id="PS00615">
    <property type="entry name" value="C_TYPE_LECTIN_1"/>
    <property type="match status" value="1"/>
</dbReference>
<dbReference type="Ensembl" id="ENSPMAT00000009130.1">
    <property type="protein sequence ID" value="ENSPMAP00000009091.1"/>
    <property type="gene ID" value="ENSPMAG00000008249.1"/>
</dbReference>
<dbReference type="STRING" id="7757.ENSPMAP00000009091"/>
<dbReference type="InterPro" id="IPR018378">
    <property type="entry name" value="C-type_lectin_CS"/>
</dbReference>